<evidence type="ECO:0000313" key="8">
    <source>
        <dbReference type="Ensembl" id="ENSPFOP00000023018.1"/>
    </source>
</evidence>
<feature type="transmembrane region" description="Helical" evidence="7">
    <location>
        <begin position="192"/>
        <end position="214"/>
    </location>
</feature>
<comment type="similarity">
    <text evidence="2 7">Belongs to the tetraspanin (TM4SF) family.</text>
</comment>
<evidence type="ECO:0000256" key="1">
    <source>
        <dbReference type="ARBA" id="ARBA00004141"/>
    </source>
</evidence>
<dbReference type="SUPFAM" id="SSF48652">
    <property type="entry name" value="Tetraspanin"/>
    <property type="match status" value="1"/>
</dbReference>
<evidence type="ECO:0000256" key="2">
    <source>
        <dbReference type="ARBA" id="ARBA00006840"/>
    </source>
</evidence>
<sequence length="238" mass="26015">MGKIAGCLKAVFISFNCLFTVSGGMLIYGLLQINLSDYETEGIDAPSVLWLWVFAISTVLISLLGSHAARTENKCGLKFFAVLMGIGMVLMVICGVLVSVSKNQAMENFRSPEVAKEILKDDEKKTILITVQQQLQCCGWTGVEDWGSDIPDSCRCTPSYGSGCKSISQGYRRPLSVHPKSCGEVVGVYVEYGINIILGITFGFAFVAMMGLIISIKMINQINRHDRAGIPAFAMRDY</sequence>
<proteinExistence type="inferred from homology"/>
<dbReference type="Proteomes" id="UP000028760">
    <property type="component" value="Unassembled WGS sequence"/>
</dbReference>
<reference evidence="9" key="1">
    <citation type="submission" date="2013-10" db="EMBL/GenBank/DDBJ databases">
        <authorList>
            <person name="Schartl M."/>
            <person name="Warren W."/>
        </authorList>
    </citation>
    <scope>NUCLEOTIDE SEQUENCE [LARGE SCALE GENOMIC DNA]</scope>
    <source>
        <strain evidence="9">female</strain>
    </source>
</reference>
<evidence type="ECO:0000256" key="5">
    <source>
        <dbReference type="ARBA" id="ARBA00023136"/>
    </source>
</evidence>
<dbReference type="PANTHER" id="PTHR19282">
    <property type="entry name" value="TETRASPANIN"/>
    <property type="match status" value="1"/>
</dbReference>
<dbReference type="EMBL" id="AYCK01018670">
    <property type="status" value="NOT_ANNOTATED_CDS"/>
    <property type="molecule type" value="Genomic_DNA"/>
</dbReference>
<evidence type="ECO:0000256" key="7">
    <source>
        <dbReference type="RuleBase" id="RU361218"/>
    </source>
</evidence>
<evidence type="ECO:0000313" key="9">
    <source>
        <dbReference type="Proteomes" id="UP000028760"/>
    </source>
</evidence>
<dbReference type="Ensembl" id="ENSPFOT00000031685.1">
    <property type="protein sequence ID" value="ENSPFOP00000023018.1"/>
    <property type="gene ID" value="ENSPFOG00000023125.1"/>
</dbReference>
<feature type="transmembrane region" description="Helical" evidence="7">
    <location>
        <begin position="49"/>
        <end position="67"/>
    </location>
</feature>
<feature type="transmembrane region" description="Helical" evidence="7">
    <location>
        <begin position="79"/>
        <end position="100"/>
    </location>
</feature>
<protein>
    <recommendedName>
        <fullName evidence="7">Tetraspanin</fullName>
    </recommendedName>
</protein>
<dbReference type="Pfam" id="PF00335">
    <property type="entry name" value="Tetraspanin"/>
    <property type="match status" value="1"/>
</dbReference>
<feature type="disulfide bond" evidence="6">
    <location>
        <begin position="138"/>
        <end position="154"/>
    </location>
</feature>
<dbReference type="PANTHER" id="PTHR19282:SF456">
    <property type="entry name" value="CD63 MOLECULE"/>
    <property type="match status" value="1"/>
</dbReference>
<keyword evidence="6" id="KW-1015">Disulfide bond</keyword>
<evidence type="ECO:0000256" key="3">
    <source>
        <dbReference type="ARBA" id="ARBA00022692"/>
    </source>
</evidence>
<feature type="transmembrane region" description="Helical" evidence="7">
    <location>
        <begin position="7"/>
        <end position="29"/>
    </location>
</feature>
<dbReference type="PRINTS" id="PR00259">
    <property type="entry name" value="TMFOUR"/>
</dbReference>
<keyword evidence="9" id="KW-1185">Reference proteome</keyword>
<dbReference type="OMA" id="ARTENKC"/>
<dbReference type="InterPro" id="IPR018499">
    <property type="entry name" value="Tetraspanin/Peripherin"/>
</dbReference>
<feature type="disulfide bond" evidence="6">
    <location>
        <begin position="137"/>
        <end position="164"/>
    </location>
</feature>
<accession>A0A096LV27</accession>
<dbReference type="InterPro" id="IPR008952">
    <property type="entry name" value="Tetraspanin_EC2_sf"/>
</dbReference>
<dbReference type="GO" id="GO:1900746">
    <property type="term" value="P:regulation of vascular endothelial growth factor signaling pathway"/>
    <property type="evidence" value="ECO:0007669"/>
    <property type="project" value="TreeGrafter"/>
</dbReference>
<dbReference type="PIRSF" id="PIRSF002419">
    <property type="entry name" value="Tetraspanin"/>
    <property type="match status" value="1"/>
</dbReference>
<dbReference type="STRING" id="48698.ENSPFOP00000023018"/>
<dbReference type="AlphaFoldDB" id="A0A096LV27"/>
<keyword evidence="5 7" id="KW-0472">Membrane</keyword>
<evidence type="ECO:0000256" key="4">
    <source>
        <dbReference type="ARBA" id="ARBA00022989"/>
    </source>
</evidence>
<comment type="subcellular location">
    <subcellularLocation>
        <location evidence="1 7">Membrane</location>
        <topology evidence="1 7">Multi-pass membrane protein</topology>
    </subcellularLocation>
</comment>
<keyword evidence="4 7" id="KW-1133">Transmembrane helix</keyword>
<organism evidence="8 9">
    <name type="scientific">Poecilia formosa</name>
    <name type="common">Amazon molly</name>
    <name type="synonym">Limia formosa</name>
    <dbReference type="NCBI Taxonomy" id="48698"/>
    <lineage>
        <taxon>Eukaryota</taxon>
        <taxon>Metazoa</taxon>
        <taxon>Chordata</taxon>
        <taxon>Craniata</taxon>
        <taxon>Vertebrata</taxon>
        <taxon>Euteleostomi</taxon>
        <taxon>Actinopterygii</taxon>
        <taxon>Neopterygii</taxon>
        <taxon>Teleostei</taxon>
        <taxon>Neoteleostei</taxon>
        <taxon>Acanthomorphata</taxon>
        <taxon>Ovalentaria</taxon>
        <taxon>Atherinomorphae</taxon>
        <taxon>Cyprinodontiformes</taxon>
        <taxon>Poeciliidae</taxon>
        <taxon>Poeciliinae</taxon>
        <taxon>Poecilia</taxon>
    </lineage>
</organism>
<dbReference type="GO" id="GO:0005886">
    <property type="term" value="C:plasma membrane"/>
    <property type="evidence" value="ECO:0007669"/>
    <property type="project" value="TreeGrafter"/>
</dbReference>
<dbReference type="GeneTree" id="ENSGT00940000168658"/>
<name>A0A096LV27_POEFO</name>
<reference evidence="8" key="3">
    <citation type="submission" date="2025-09" db="UniProtKB">
        <authorList>
            <consortium name="Ensembl"/>
        </authorList>
    </citation>
    <scope>IDENTIFICATION</scope>
</reference>
<reference evidence="8" key="2">
    <citation type="submission" date="2025-08" db="UniProtKB">
        <authorList>
            <consortium name="Ensembl"/>
        </authorList>
    </citation>
    <scope>IDENTIFICATION</scope>
</reference>
<dbReference type="InterPro" id="IPR000301">
    <property type="entry name" value="Tetraspanin_animals"/>
</dbReference>
<dbReference type="eggNOG" id="KOG3882">
    <property type="taxonomic scope" value="Eukaryota"/>
</dbReference>
<evidence type="ECO:0000256" key="6">
    <source>
        <dbReference type="PIRSR" id="PIRSR002419-1"/>
    </source>
</evidence>
<dbReference type="Gene3D" id="1.10.1450.10">
    <property type="entry name" value="Tetraspanin"/>
    <property type="match status" value="1"/>
</dbReference>
<keyword evidence="3 7" id="KW-0812">Transmembrane</keyword>